<accession>A0A3D9UKD1</accession>
<dbReference type="EMBL" id="QTUA01000001">
    <property type="protein sequence ID" value="REF29912.1"/>
    <property type="molecule type" value="Genomic_DNA"/>
</dbReference>
<dbReference type="AlphaFoldDB" id="A0A3D9UKD1"/>
<comment type="caution">
    <text evidence="1">The sequence shown here is derived from an EMBL/GenBank/DDBJ whole genome shotgun (WGS) entry which is preliminary data.</text>
</comment>
<sequence length="118" mass="13095">MLPLDVPVPALETLFAVPQLWDVESDDEVELDDELELRLDVLELLDGVDELLELEDVGDDVEVVLVLVLVPDAAVAWWARSAPMPPTATTPAASTPTPSSRERCITGDVFDIFFSWYR</sequence>
<reference evidence="1 2" key="1">
    <citation type="submission" date="2018-08" db="EMBL/GenBank/DDBJ databases">
        <title>Sequencing the genomes of 1000 actinobacteria strains.</title>
        <authorList>
            <person name="Klenk H.-P."/>
        </authorList>
    </citation>
    <scope>NUCLEOTIDE SEQUENCE [LARGE SCALE GENOMIC DNA]</scope>
    <source>
        <strain evidence="1 2">DSM 22967</strain>
    </source>
</reference>
<dbReference type="Proteomes" id="UP000256253">
    <property type="component" value="Unassembled WGS sequence"/>
</dbReference>
<gene>
    <name evidence="1" type="ORF">DFJ65_0896</name>
</gene>
<keyword evidence="2" id="KW-1185">Reference proteome</keyword>
<evidence type="ECO:0000313" key="2">
    <source>
        <dbReference type="Proteomes" id="UP000256253"/>
    </source>
</evidence>
<protein>
    <submittedName>
        <fullName evidence="1">Uncharacterized protein</fullName>
    </submittedName>
</protein>
<organism evidence="1 2">
    <name type="scientific">Calidifontibacter indicus</name>
    <dbReference type="NCBI Taxonomy" id="419650"/>
    <lineage>
        <taxon>Bacteria</taxon>
        <taxon>Bacillati</taxon>
        <taxon>Actinomycetota</taxon>
        <taxon>Actinomycetes</taxon>
        <taxon>Micrococcales</taxon>
        <taxon>Dermacoccaceae</taxon>
        <taxon>Calidifontibacter</taxon>
    </lineage>
</organism>
<name>A0A3D9UKD1_9MICO</name>
<evidence type="ECO:0000313" key="1">
    <source>
        <dbReference type="EMBL" id="REF29912.1"/>
    </source>
</evidence>
<proteinExistence type="predicted"/>
<dbReference type="RefSeq" id="WP_170143991.1">
    <property type="nucleotide sequence ID" value="NZ_QTUA01000001.1"/>
</dbReference>